<evidence type="ECO:0000313" key="2">
    <source>
        <dbReference type="EMBL" id="KAL3423202.1"/>
    </source>
</evidence>
<gene>
    <name evidence="2" type="ORF">PVAG01_04949</name>
</gene>
<accession>A0ABR4PJE7</accession>
<comment type="caution">
    <text evidence="2">The sequence shown here is derived from an EMBL/GenBank/DDBJ whole genome shotgun (WGS) entry which is preliminary data.</text>
</comment>
<evidence type="ECO:0000256" key="1">
    <source>
        <dbReference type="SAM" id="MobiDB-lite"/>
    </source>
</evidence>
<feature type="compositionally biased region" description="Polar residues" evidence="1">
    <location>
        <begin position="1"/>
        <end position="31"/>
    </location>
</feature>
<evidence type="ECO:0000313" key="3">
    <source>
        <dbReference type="Proteomes" id="UP001629113"/>
    </source>
</evidence>
<proteinExistence type="predicted"/>
<keyword evidence="3" id="KW-1185">Reference proteome</keyword>
<name>A0ABR4PJE7_9HELO</name>
<dbReference type="Proteomes" id="UP001629113">
    <property type="component" value="Unassembled WGS sequence"/>
</dbReference>
<organism evidence="2 3">
    <name type="scientific">Phlyctema vagabunda</name>
    <dbReference type="NCBI Taxonomy" id="108571"/>
    <lineage>
        <taxon>Eukaryota</taxon>
        <taxon>Fungi</taxon>
        <taxon>Dikarya</taxon>
        <taxon>Ascomycota</taxon>
        <taxon>Pezizomycotina</taxon>
        <taxon>Leotiomycetes</taxon>
        <taxon>Helotiales</taxon>
        <taxon>Dermateaceae</taxon>
        <taxon>Phlyctema</taxon>
    </lineage>
</organism>
<dbReference type="EMBL" id="JBFCZG010000004">
    <property type="protein sequence ID" value="KAL3423202.1"/>
    <property type="molecule type" value="Genomic_DNA"/>
</dbReference>
<protein>
    <submittedName>
        <fullName evidence="2">Uncharacterized protein</fullName>
    </submittedName>
</protein>
<feature type="region of interest" description="Disordered" evidence="1">
    <location>
        <begin position="1"/>
        <end position="32"/>
    </location>
</feature>
<sequence length="268" mass="29054">MAHTRNSGPHSSGGLSNFSGHQPASIVQPSQGMPLPVGVGTALNGLQLVPQNTGTGMGIFSNPWAMHGLGGPPRAAAAIASSNEPPPQRASEKKDVCVRGVYYGVRRSYMAENAQFEEKLVRYMDTKRESEVPDFMVDMLIKCVNDDSYTCTNILDDVTLYLLASSVGAASVKETAAAHIQAFDLATTRVWPEDLIMVTVTVLCSDKTDDLLREWLKNLLSSDPAVAAFVDGCLRSPGMCLERPEAVVAYERLVNPNRFPSLISWRLP</sequence>
<reference evidence="2 3" key="1">
    <citation type="submission" date="2024-06" db="EMBL/GenBank/DDBJ databases">
        <title>Complete genome of Phlyctema vagabunda strain 19-DSS-EL-015.</title>
        <authorList>
            <person name="Fiorenzani C."/>
        </authorList>
    </citation>
    <scope>NUCLEOTIDE SEQUENCE [LARGE SCALE GENOMIC DNA]</scope>
    <source>
        <strain evidence="2 3">19-DSS-EL-015</strain>
    </source>
</reference>